<comment type="caution">
    <text evidence="1">The sequence shown here is derived from an EMBL/GenBank/DDBJ whole genome shotgun (WGS) entry which is preliminary data.</text>
</comment>
<dbReference type="Proteomes" id="UP000231742">
    <property type="component" value="Unassembled WGS sequence"/>
</dbReference>
<organism evidence="1 2">
    <name type="scientific">Salinibacterium amurskyense</name>
    <dbReference type="NCBI Taxonomy" id="205941"/>
    <lineage>
        <taxon>Bacteria</taxon>
        <taxon>Bacillati</taxon>
        <taxon>Actinomycetota</taxon>
        <taxon>Actinomycetes</taxon>
        <taxon>Micrococcales</taxon>
        <taxon>Microbacteriaceae</taxon>
        <taxon>Salinibacterium</taxon>
    </lineage>
</organism>
<dbReference type="AlphaFoldDB" id="A0A2M9D683"/>
<accession>A0A2M9D683</accession>
<evidence type="ECO:0000313" key="1">
    <source>
        <dbReference type="EMBL" id="PJJ81138.1"/>
    </source>
</evidence>
<keyword evidence="2" id="KW-1185">Reference proteome</keyword>
<sequence>MRMTTSETSPRCHYLCVLLPKKSCEGYRRISIVVFYLMSGKFTRFGTA</sequence>
<name>A0A2M9D683_9MICO</name>
<gene>
    <name evidence="1" type="ORF">CLV85_0308</name>
</gene>
<protein>
    <submittedName>
        <fullName evidence="1">Uncharacterized protein</fullName>
    </submittedName>
</protein>
<proteinExistence type="predicted"/>
<evidence type="ECO:0000313" key="2">
    <source>
        <dbReference type="Proteomes" id="UP000231742"/>
    </source>
</evidence>
<dbReference type="EMBL" id="PGFH01000001">
    <property type="protein sequence ID" value="PJJ81138.1"/>
    <property type="molecule type" value="Genomic_DNA"/>
</dbReference>
<reference evidence="1 2" key="1">
    <citation type="submission" date="2017-11" db="EMBL/GenBank/DDBJ databases">
        <title>Genomic Encyclopedia of Archaeal and Bacterial Type Strains, Phase II (KMG-II): From Individual Species to Whole Genera.</title>
        <authorList>
            <person name="Goeker M."/>
        </authorList>
    </citation>
    <scope>NUCLEOTIDE SEQUENCE [LARGE SCALE GENOMIC DNA]</scope>
    <source>
        <strain evidence="1 2">DSM 16400</strain>
    </source>
</reference>